<accession>A0A1V4ERP9</accession>
<dbReference type="PROSITE" id="PS51257">
    <property type="entry name" value="PROKAR_LIPOPROTEIN"/>
    <property type="match status" value="1"/>
</dbReference>
<organism evidence="3 4">
    <name type="scientific">Ferroacidibacillus organovorans</name>
    <dbReference type="NCBI Taxonomy" id="1765683"/>
    <lineage>
        <taxon>Bacteria</taxon>
        <taxon>Bacillati</taxon>
        <taxon>Bacillota</taxon>
        <taxon>Bacilli</taxon>
        <taxon>Bacillales</taxon>
        <taxon>Alicyclobacillaceae</taxon>
        <taxon>Ferroacidibacillus</taxon>
    </lineage>
</organism>
<dbReference type="Gene3D" id="3.40.190.120">
    <property type="entry name" value="Osmoprotection protein (prox), domain 2"/>
    <property type="match status" value="1"/>
</dbReference>
<proteinExistence type="predicted"/>
<evidence type="ECO:0000313" key="4">
    <source>
        <dbReference type="Proteomes" id="UP000190229"/>
    </source>
</evidence>
<dbReference type="GO" id="GO:0043190">
    <property type="term" value="C:ATP-binding cassette (ABC) transporter complex"/>
    <property type="evidence" value="ECO:0007669"/>
    <property type="project" value="InterPro"/>
</dbReference>
<dbReference type="Gene3D" id="3.40.190.10">
    <property type="entry name" value="Periplasmic binding protein-like II"/>
    <property type="match status" value="1"/>
</dbReference>
<feature type="chain" id="PRO_5039685732" description="ABC-type glycine betaine transport system substrate-binding domain-containing protein" evidence="1">
    <location>
        <begin position="22"/>
        <end position="309"/>
    </location>
</feature>
<dbReference type="AlphaFoldDB" id="A0A1V4ERP9"/>
<dbReference type="GO" id="GO:0022857">
    <property type="term" value="F:transmembrane transporter activity"/>
    <property type="evidence" value="ECO:0007669"/>
    <property type="project" value="InterPro"/>
</dbReference>
<dbReference type="EMBL" id="MWPS01000027">
    <property type="protein sequence ID" value="OPG15597.1"/>
    <property type="molecule type" value="Genomic_DNA"/>
</dbReference>
<dbReference type="InterPro" id="IPR007210">
    <property type="entry name" value="ABC_Gly_betaine_transp_sub-bd"/>
</dbReference>
<dbReference type="Pfam" id="PF04069">
    <property type="entry name" value="OpuAC"/>
    <property type="match status" value="1"/>
</dbReference>
<sequence length="309" mass="34193">MSNKRKGLILSASGVMAVALAGCGVQSATSSLGAAPKQITIASQDFSEAVIDDYILKDLIEAKTHIHVTIKQTSGASQLMHSMMQQGAIQMYVGYDGTEFQESLHQSYSGKFAGHPKAVTKYVKTQEMKQFGVWVSPSLGYQDTYALAVNQSTAQKYHLTTDSQAAKYFGTWNMATDTTFPYLHHTGLKGFERTYGATFKKVTPMSYNLIYEALAHHDVQAIMAYSTDGRLKKLHEVPLADNKKFFPPYHGIVLIKNSVRKADHLTKVLKPLWGTISTAEQTQMNYEVDVLKESPSTVAHQFLVKKGLI</sequence>
<feature type="signal peptide" evidence="1">
    <location>
        <begin position="1"/>
        <end position="21"/>
    </location>
</feature>
<protein>
    <recommendedName>
        <fullName evidence="2">ABC-type glycine betaine transport system substrate-binding domain-containing protein</fullName>
    </recommendedName>
</protein>
<name>A0A1V4ERP9_9BACL</name>
<evidence type="ECO:0000313" key="3">
    <source>
        <dbReference type="EMBL" id="OPG15597.1"/>
    </source>
</evidence>
<reference evidence="3 4" key="1">
    <citation type="submission" date="2017-02" db="EMBL/GenBank/DDBJ databases">
        <title>Draft genome of Acidibacillus ferrooxidans Huett2.</title>
        <authorList>
            <person name="Schopf S."/>
        </authorList>
    </citation>
    <scope>NUCLEOTIDE SEQUENCE [LARGE SCALE GENOMIC DNA]</scope>
    <source>
        <strain evidence="3 4">Huett2</strain>
    </source>
</reference>
<keyword evidence="4" id="KW-1185">Reference proteome</keyword>
<dbReference type="RefSeq" id="WP_079291195.1">
    <property type="nucleotide sequence ID" value="NZ_MWPS01000027.1"/>
</dbReference>
<dbReference type="SUPFAM" id="SSF53850">
    <property type="entry name" value="Periplasmic binding protein-like II"/>
    <property type="match status" value="1"/>
</dbReference>
<keyword evidence="1" id="KW-0732">Signal</keyword>
<evidence type="ECO:0000256" key="1">
    <source>
        <dbReference type="SAM" id="SignalP"/>
    </source>
</evidence>
<comment type="caution">
    <text evidence="3">The sequence shown here is derived from an EMBL/GenBank/DDBJ whole genome shotgun (WGS) entry which is preliminary data.</text>
</comment>
<evidence type="ECO:0000259" key="2">
    <source>
        <dbReference type="Pfam" id="PF04069"/>
    </source>
</evidence>
<gene>
    <name evidence="3" type="ORF">B2M26_11075</name>
</gene>
<dbReference type="Proteomes" id="UP000190229">
    <property type="component" value="Unassembled WGS sequence"/>
</dbReference>
<feature type="domain" description="ABC-type glycine betaine transport system substrate-binding" evidence="2">
    <location>
        <begin position="37"/>
        <end position="303"/>
    </location>
</feature>